<protein>
    <submittedName>
        <fullName evidence="1">Uncharacterized protein</fullName>
    </submittedName>
</protein>
<accession>A0A0F9TSY7</accession>
<organism evidence="1">
    <name type="scientific">marine sediment metagenome</name>
    <dbReference type="NCBI Taxonomy" id="412755"/>
    <lineage>
        <taxon>unclassified sequences</taxon>
        <taxon>metagenomes</taxon>
        <taxon>ecological metagenomes</taxon>
    </lineage>
</organism>
<dbReference type="EMBL" id="LAZR01001027">
    <property type="protein sequence ID" value="KKN52236.1"/>
    <property type="molecule type" value="Genomic_DNA"/>
</dbReference>
<proteinExistence type="predicted"/>
<gene>
    <name evidence="1" type="ORF">LCGC14_0614560</name>
</gene>
<comment type="caution">
    <text evidence="1">The sequence shown here is derived from an EMBL/GenBank/DDBJ whole genome shotgun (WGS) entry which is preliminary data.</text>
</comment>
<evidence type="ECO:0000313" key="1">
    <source>
        <dbReference type="EMBL" id="KKN52236.1"/>
    </source>
</evidence>
<sequence>MYGLKEYERMNREEKEEHDKKVRNARFNWKTKIRITVKLLLNKLWGG</sequence>
<name>A0A0F9TSY7_9ZZZZ</name>
<dbReference type="AlphaFoldDB" id="A0A0F9TSY7"/>
<reference evidence="1" key="1">
    <citation type="journal article" date="2015" name="Nature">
        <title>Complex archaea that bridge the gap between prokaryotes and eukaryotes.</title>
        <authorList>
            <person name="Spang A."/>
            <person name="Saw J.H."/>
            <person name="Jorgensen S.L."/>
            <person name="Zaremba-Niedzwiedzka K."/>
            <person name="Martijn J."/>
            <person name="Lind A.E."/>
            <person name="van Eijk R."/>
            <person name="Schleper C."/>
            <person name="Guy L."/>
            <person name="Ettema T.J."/>
        </authorList>
    </citation>
    <scope>NUCLEOTIDE SEQUENCE</scope>
</reference>